<organism evidence="1 2">
    <name type="scientific">Aspergillus brunneoviolaceus CBS 621.78</name>
    <dbReference type="NCBI Taxonomy" id="1450534"/>
    <lineage>
        <taxon>Eukaryota</taxon>
        <taxon>Fungi</taxon>
        <taxon>Dikarya</taxon>
        <taxon>Ascomycota</taxon>
        <taxon>Pezizomycotina</taxon>
        <taxon>Eurotiomycetes</taxon>
        <taxon>Eurotiomycetidae</taxon>
        <taxon>Eurotiales</taxon>
        <taxon>Aspergillaceae</taxon>
        <taxon>Aspergillus</taxon>
        <taxon>Aspergillus subgen. Circumdati</taxon>
    </lineage>
</organism>
<dbReference type="EMBL" id="KZ825404">
    <property type="protein sequence ID" value="RAH40628.1"/>
    <property type="molecule type" value="Genomic_DNA"/>
</dbReference>
<gene>
    <name evidence="1" type="ORF">BO95DRAFT_508597</name>
</gene>
<name>A0ACD1FUI2_9EURO</name>
<evidence type="ECO:0000313" key="2">
    <source>
        <dbReference type="Proteomes" id="UP000249057"/>
    </source>
</evidence>
<evidence type="ECO:0000313" key="1">
    <source>
        <dbReference type="EMBL" id="RAH40628.1"/>
    </source>
</evidence>
<proteinExistence type="predicted"/>
<accession>A0ACD1FUI2</accession>
<reference evidence="1" key="1">
    <citation type="submission" date="2018-02" db="EMBL/GenBank/DDBJ databases">
        <title>The genomes of Aspergillus section Nigri reveals drivers in fungal speciation.</title>
        <authorList>
            <consortium name="DOE Joint Genome Institute"/>
            <person name="Vesth T.C."/>
            <person name="Nybo J."/>
            <person name="Theobald S."/>
            <person name="Brandl J."/>
            <person name="Frisvad J.C."/>
            <person name="Nielsen K.F."/>
            <person name="Lyhne E.K."/>
            <person name="Kogle M.E."/>
            <person name="Kuo A."/>
            <person name="Riley R."/>
            <person name="Clum A."/>
            <person name="Nolan M."/>
            <person name="Lipzen A."/>
            <person name="Salamov A."/>
            <person name="Henrissat B."/>
            <person name="Wiebenga A."/>
            <person name="De vries R.P."/>
            <person name="Grigoriev I.V."/>
            <person name="Mortensen U.H."/>
            <person name="Andersen M.R."/>
            <person name="Baker S.E."/>
        </authorList>
    </citation>
    <scope>NUCLEOTIDE SEQUENCE</scope>
    <source>
        <strain evidence="1">CBS 621.78</strain>
    </source>
</reference>
<sequence length="143" mass="15548">MAAEKGISAGSVAPSTVQNSHTGETLPRRAFQRFFDRCHAQRIKCTGNQSGLARGPCQRCQQVGLGCVYSERCPKRKLRKTSAANLVPANPKHMSSPLVSSLTLPRDVSGSHSAPTSLPFLDSSDDFDWFWPSIDVDSLRICG</sequence>
<protein>
    <submittedName>
        <fullName evidence="1">Uncharacterized protein</fullName>
    </submittedName>
</protein>
<dbReference type="Proteomes" id="UP000249057">
    <property type="component" value="Unassembled WGS sequence"/>
</dbReference>
<keyword evidence="2" id="KW-1185">Reference proteome</keyword>